<dbReference type="VEuPathDB" id="FungiDB:BO97DRAFT_444518"/>
<feature type="compositionally biased region" description="Low complexity" evidence="1">
    <location>
        <begin position="90"/>
        <end position="106"/>
    </location>
</feature>
<organism evidence="2 3">
    <name type="scientific">Aspergillus homomorphus (strain CBS 101889)</name>
    <dbReference type="NCBI Taxonomy" id="1450537"/>
    <lineage>
        <taxon>Eukaryota</taxon>
        <taxon>Fungi</taxon>
        <taxon>Dikarya</taxon>
        <taxon>Ascomycota</taxon>
        <taxon>Pezizomycotina</taxon>
        <taxon>Eurotiomycetes</taxon>
        <taxon>Eurotiomycetidae</taxon>
        <taxon>Eurotiales</taxon>
        <taxon>Aspergillaceae</taxon>
        <taxon>Aspergillus</taxon>
        <taxon>Aspergillus subgen. Circumdati</taxon>
    </lineage>
</organism>
<accession>A0A395HRG8</accession>
<dbReference type="AlphaFoldDB" id="A0A395HRG8"/>
<reference evidence="2 3" key="1">
    <citation type="submission" date="2018-02" db="EMBL/GenBank/DDBJ databases">
        <title>The genomes of Aspergillus section Nigri reveals drivers in fungal speciation.</title>
        <authorList>
            <consortium name="DOE Joint Genome Institute"/>
            <person name="Vesth T.C."/>
            <person name="Nybo J."/>
            <person name="Theobald S."/>
            <person name="Brandl J."/>
            <person name="Frisvad J.C."/>
            <person name="Nielsen K.F."/>
            <person name="Lyhne E.K."/>
            <person name="Kogle M.E."/>
            <person name="Kuo A."/>
            <person name="Riley R."/>
            <person name="Clum A."/>
            <person name="Nolan M."/>
            <person name="Lipzen A."/>
            <person name="Salamov A."/>
            <person name="Henrissat B."/>
            <person name="Wiebenga A."/>
            <person name="De vries R.P."/>
            <person name="Grigoriev I.V."/>
            <person name="Mortensen U.H."/>
            <person name="Andersen M.R."/>
            <person name="Baker S.E."/>
        </authorList>
    </citation>
    <scope>NUCLEOTIDE SEQUENCE [LARGE SCALE GENOMIC DNA]</scope>
    <source>
        <strain evidence="2 3">CBS 101889</strain>
    </source>
</reference>
<evidence type="ECO:0000313" key="2">
    <source>
        <dbReference type="EMBL" id="RAL10542.1"/>
    </source>
</evidence>
<dbReference type="GeneID" id="37202753"/>
<dbReference type="Proteomes" id="UP000248961">
    <property type="component" value="Unassembled WGS sequence"/>
</dbReference>
<evidence type="ECO:0000256" key="1">
    <source>
        <dbReference type="SAM" id="MobiDB-lite"/>
    </source>
</evidence>
<feature type="region of interest" description="Disordered" evidence="1">
    <location>
        <begin position="79"/>
        <end position="113"/>
    </location>
</feature>
<dbReference type="EMBL" id="KZ824294">
    <property type="protein sequence ID" value="RAL10542.1"/>
    <property type="molecule type" value="Genomic_DNA"/>
</dbReference>
<sequence>MFCLVNTLQERSKTDIPRRQSIVIKDKERWILPAIKMESSSKLSLVYLYKYVPGHQKRNEPVWNRPQVNTTRTLTATMSSAEDGASRQPAQETESTAPASASQAPTNQTPTGPWRIVKIRRRHYIMPHTILSHVQWLKPWEPSEKEYKEECEAALRDSWRVLRRNSPSAAPFIGFVQCRNHVWLHSEAAAPGQGAINRVLLTPPKEYYHIAEDRATLWSWVMEELVPGSPPTREQRARWEPLRYEDIFGAVYPEFGNVGQMFG</sequence>
<keyword evidence="3" id="KW-1185">Reference proteome</keyword>
<name>A0A395HRG8_ASPHC</name>
<gene>
    <name evidence="2" type="ORF">BO97DRAFT_444518</name>
</gene>
<evidence type="ECO:0000313" key="3">
    <source>
        <dbReference type="Proteomes" id="UP000248961"/>
    </source>
</evidence>
<dbReference type="RefSeq" id="XP_025549696.1">
    <property type="nucleotide sequence ID" value="XM_025698464.1"/>
</dbReference>
<protein>
    <submittedName>
        <fullName evidence="2">Uncharacterized protein</fullName>
    </submittedName>
</protein>
<proteinExistence type="predicted"/>